<dbReference type="InterPro" id="IPR011013">
    <property type="entry name" value="Gal_mutarotase_sf_dom"/>
</dbReference>
<proteinExistence type="predicted"/>
<dbReference type="Proteomes" id="UP000254741">
    <property type="component" value="Unassembled WGS sequence"/>
</dbReference>
<gene>
    <name evidence="1" type="primary">yicI_1</name>
    <name evidence="1" type="ORF">NCTC8297_00217</name>
</gene>
<reference evidence="1 2" key="1">
    <citation type="submission" date="2018-06" db="EMBL/GenBank/DDBJ databases">
        <authorList>
            <consortium name="Pathogen Informatics"/>
            <person name="Doyle S."/>
        </authorList>
    </citation>
    <scope>NUCLEOTIDE SEQUENCE [LARGE SCALE GENOMIC DNA]</scope>
    <source>
        <strain evidence="1 2">NCTC8297</strain>
    </source>
</reference>
<evidence type="ECO:0000313" key="2">
    <source>
        <dbReference type="Proteomes" id="UP000254741"/>
    </source>
</evidence>
<evidence type="ECO:0000313" key="1">
    <source>
        <dbReference type="EMBL" id="SUG45057.1"/>
    </source>
</evidence>
<sequence>MKISDGNWLIQPGLNLIHPVQVFDVEQQGNEMVVYAAPRDVRERTWQLDTPLFTLRFFSPQEGVIGVRMEHFQGALDNGPYYPLNILQDIKVEMQNNAEFAELKSGSLSVRVIKGEFWSLDFLRQRCAYYRQPVEK</sequence>
<name>A0A379T325_SALER</name>
<keyword evidence="1" id="KW-0326">Glycosidase</keyword>
<dbReference type="GO" id="GO:0005975">
    <property type="term" value="P:carbohydrate metabolic process"/>
    <property type="evidence" value="ECO:0007669"/>
    <property type="project" value="InterPro"/>
</dbReference>
<dbReference type="GO" id="GO:0061634">
    <property type="term" value="F:alpha-D-xyloside xylohydrolase"/>
    <property type="evidence" value="ECO:0007669"/>
    <property type="project" value="UniProtKB-EC"/>
</dbReference>
<dbReference type="Gene3D" id="2.60.40.1760">
    <property type="entry name" value="glycosyl hydrolase (family 31)"/>
    <property type="match status" value="1"/>
</dbReference>
<dbReference type="SUPFAM" id="SSF74650">
    <property type="entry name" value="Galactose mutarotase-like"/>
    <property type="match status" value="1"/>
</dbReference>
<dbReference type="EC" id="3.2.1.177" evidence="1"/>
<dbReference type="GO" id="GO:0030246">
    <property type="term" value="F:carbohydrate binding"/>
    <property type="evidence" value="ECO:0007669"/>
    <property type="project" value="InterPro"/>
</dbReference>
<keyword evidence="1" id="KW-0378">Hydrolase</keyword>
<dbReference type="EMBL" id="UGXG01000002">
    <property type="protein sequence ID" value="SUG45057.1"/>
    <property type="molecule type" value="Genomic_DNA"/>
</dbReference>
<protein>
    <submittedName>
        <fullName evidence="1">Glycosyl hydrolase</fullName>
        <ecNumber evidence="1">3.2.1.177</ecNumber>
    </submittedName>
</protein>
<dbReference type="AlphaFoldDB" id="A0A379T325"/>
<accession>A0A379T325</accession>
<organism evidence="1 2">
    <name type="scientific">Salmonella enterica subsp. arizonae</name>
    <dbReference type="NCBI Taxonomy" id="59203"/>
    <lineage>
        <taxon>Bacteria</taxon>
        <taxon>Pseudomonadati</taxon>
        <taxon>Pseudomonadota</taxon>
        <taxon>Gammaproteobacteria</taxon>
        <taxon>Enterobacterales</taxon>
        <taxon>Enterobacteriaceae</taxon>
        <taxon>Salmonella</taxon>
    </lineage>
</organism>